<keyword evidence="2" id="KW-1185">Reference proteome</keyword>
<organism evidence="1 2">
    <name type="scientific">Paenibacillus stellifer</name>
    <dbReference type="NCBI Taxonomy" id="169760"/>
    <lineage>
        <taxon>Bacteria</taxon>
        <taxon>Bacillati</taxon>
        <taxon>Bacillota</taxon>
        <taxon>Bacilli</taxon>
        <taxon>Bacillales</taxon>
        <taxon>Paenibacillaceae</taxon>
        <taxon>Paenibacillus</taxon>
    </lineage>
</organism>
<protein>
    <submittedName>
        <fullName evidence="1">Uncharacterized protein</fullName>
    </submittedName>
</protein>
<dbReference type="Proteomes" id="UP000029507">
    <property type="component" value="Chromosome"/>
</dbReference>
<evidence type="ECO:0000313" key="2">
    <source>
        <dbReference type="Proteomes" id="UP000029507"/>
    </source>
</evidence>
<dbReference type="HOGENOM" id="CLU_2410518_0_0_9"/>
<reference evidence="1 2" key="1">
    <citation type="submission" date="2014-08" db="EMBL/GenBank/DDBJ databases">
        <title>Comparative genomics of the Paenibacillus odorifer group.</title>
        <authorList>
            <person name="den Bakker H.C."/>
            <person name="Tsai Y.-C."/>
            <person name="Martin N."/>
            <person name="Korlach J."/>
            <person name="Wiedmann M."/>
        </authorList>
    </citation>
    <scope>NUCLEOTIDE SEQUENCE [LARGE SCALE GENOMIC DNA]</scope>
    <source>
        <strain evidence="1 2">DSM 14472</strain>
    </source>
</reference>
<gene>
    <name evidence="1" type="ORF">PSTEL_16675</name>
</gene>
<evidence type="ECO:0000313" key="1">
    <source>
        <dbReference type="EMBL" id="AIQ64494.1"/>
    </source>
</evidence>
<sequence length="92" mass="9395">MPELLSVSAPPVVSSAAAFVKVSSLPSMESIRPMKLPLSGLALAAGVGTGLCWTASACSCPQPVNSARTSMTPPSSRGVLFTIGFMVPPYDI</sequence>
<accession>A0A089N6W5</accession>
<dbReference type="AlphaFoldDB" id="A0A089N6W5"/>
<dbReference type="KEGG" id="pste:PSTEL_16675"/>
<dbReference type="EMBL" id="CP009286">
    <property type="protein sequence ID" value="AIQ64494.1"/>
    <property type="molecule type" value="Genomic_DNA"/>
</dbReference>
<proteinExistence type="predicted"/>
<name>A0A089N6W5_9BACL</name>